<gene>
    <name evidence="1" type="ORF">SAMN05660859_0562</name>
</gene>
<dbReference type="RefSeq" id="WP_091435935.1">
    <property type="nucleotide sequence ID" value="NZ_FMTP01000001.1"/>
</dbReference>
<dbReference type="InterPro" id="IPR038084">
    <property type="entry name" value="PduO/GlcC-like_sf"/>
</dbReference>
<dbReference type="Proteomes" id="UP000198889">
    <property type="component" value="Unassembled WGS sequence"/>
</dbReference>
<keyword evidence="2" id="KW-1185">Reference proteome</keyword>
<dbReference type="SUPFAM" id="SSF143744">
    <property type="entry name" value="GlcG-like"/>
    <property type="match status" value="1"/>
</dbReference>
<evidence type="ECO:0000313" key="1">
    <source>
        <dbReference type="EMBL" id="SCW31710.1"/>
    </source>
</evidence>
<reference evidence="2" key="1">
    <citation type="submission" date="2016-10" db="EMBL/GenBank/DDBJ databases">
        <authorList>
            <person name="Varghese N."/>
            <person name="Submissions S."/>
        </authorList>
    </citation>
    <scope>NUCLEOTIDE SEQUENCE [LARGE SCALE GENOMIC DNA]</scope>
    <source>
        <strain evidence="2">CGMCC 1.1761</strain>
    </source>
</reference>
<protein>
    <submittedName>
        <fullName evidence="1">Uncharacterized conserved protein GlcG, DUF336 family</fullName>
    </submittedName>
</protein>
<dbReference type="EMBL" id="FMTP01000001">
    <property type="protein sequence ID" value="SCW31710.1"/>
    <property type="molecule type" value="Genomic_DNA"/>
</dbReference>
<dbReference type="AlphaFoldDB" id="A0A1G4PHH7"/>
<dbReference type="STRING" id="177413.SAMN05660859_0562"/>
<accession>A0A1G4PHH7</accession>
<dbReference type="Gene3D" id="3.30.450.150">
    <property type="entry name" value="Haem-degrading domain"/>
    <property type="match status" value="1"/>
</dbReference>
<evidence type="ECO:0000313" key="2">
    <source>
        <dbReference type="Proteomes" id="UP000198889"/>
    </source>
</evidence>
<dbReference type="InterPro" id="IPR005624">
    <property type="entry name" value="PduO/GlcC-like"/>
</dbReference>
<dbReference type="Pfam" id="PF03928">
    <property type="entry name" value="HbpS-like"/>
    <property type="match status" value="1"/>
</dbReference>
<dbReference type="PANTHER" id="PTHR34309">
    <property type="entry name" value="SLR1406 PROTEIN"/>
    <property type="match status" value="1"/>
</dbReference>
<name>A0A1G4PHH7_9HYPH</name>
<sequence>MPDLSLIAAQTILSTALGHCRAGNFKPMAVVVLDARGAVKVSAAEDGTSLKRFEVAHGKAYGALSLGMGSRSIFKRAKEQAFFVAAVSHLAGGALVPVPGGVLIRDGAGEVIGAVGISGDTSENDEAAASAGIAAAGFVADPGAD</sequence>
<proteinExistence type="predicted"/>
<organism evidence="1 2">
    <name type="scientific">Ancylobacter rudongensis</name>
    <dbReference type="NCBI Taxonomy" id="177413"/>
    <lineage>
        <taxon>Bacteria</taxon>
        <taxon>Pseudomonadati</taxon>
        <taxon>Pseudomonadota</taxon>
        <taxon>Alphaproteobacteria</taxon>
        <taxon>Hyphomicrobiales</taxon>
        <taxon>Xanthobacteraceae</taxon>
        <taxon>Ancylobacter</taxon>
    </lineage>
</organism>
<dbReference type="InterPro" id="IPR052517">
    <property type="entry name" value="GlcG_carb_metab_protein"/>
</dbReference>
<dbReference type="PANTHER" id="PTHR34309:SF10">
    <property type="entry name" value="SLR1406 PROTEIN"/>
    <property type="match status" value="1"/>
</dbReference>